<evidence type="ECO:0000256" key="5">
    <source>
        <dbReference type="ARBA" id="ARBA00022519"/>
    </source>
</evidence>
<proteinExistence type="inferred from homology"/>
<keyword evidence="8 11" id="KW-1133">Transmembrane helix</keyword>
<accession>A0AAW7XIB2</accession>
<dbReference type="Gene3D" id="1.20.58.340">
    <property type="entry name" value="Magnesium transport protein CorA, transmembrane region"/>
    <property type="match status" value="2"/>
</dbReference>
<dbReference type="GO" id="GO:0015087">
    <property type="term" value="F:cobalt ion transmembrane transporter activity"/>
    <property type="evidence" value="ECO:0007669"/>
    <property type="project" value="TreeGrafter"/>
</dbReference>
<evidence type="ECO:0000256" key="6">
    <source>
        <dbReference type="ARBA" id="ARBA00022692"/>
    </source>
</evidence>
<dbReference type="EMBL" id="JAUOPG010000005">
    <property type="protein sequence ID" value="MDO6453880.1"/>
    <property type="molecule type" value="Genomic_DNA"/>
</dbReference>
<keyword evidence="9" id="KW-0406">Ion transport</keyword>
<dbReference type="GO" id="GO:0005886">
    <property type="term" value="C:plasma membrane"/>
    <property type="evidence" value="ECO:0007669"/>
    <property type="project" value="UniProtKB-SubCell"/>
</dbReference>
<dbReference type="GO" id="GO:0000287">
    <property type="term" value="F:magnesium ion binding"/>
    <property type="evidence" value="ECO:0007669"/>
    <property type="project" value="TreeGrafter"/>
</dbReference>
<dbReference type="InterPro" id="IPR045861">
    <property type="entry name" value="CorA_cytoplasmic_dom"/>
</dbReference>
<dbReference type="SUPFAM" id="SSF143865">
    <property type="entry name" value="CorA soluble domain-like"/>
    <property type="match status" value="1"/>
</dbReference>
<evidence type="ECO:0000256" key="4">
    <source>
        <dbReference type="ARBA" id="ARBA00022475"/>
    </source>
</evidence>
<dbReference type="Gene3D" id="3.30.460.20">
    <property type="entry name" value="CorA soluble domain-like"/>
    <property type="match status" value="1"/>
</dbReference>
<dbReference type="SUPFAM" id="SSF144083">
    <property type="entry name" value="Magnesium transport protein CorA, transmembrane region"/>
    <property type="match status" value="1"/>
</dbReference>
<evidence type="ECO:0000256" key="9">
    <source>
        <dbReference type="ARBA" id="ARBA00023065"/>
    </source>
</evidence>
<keyword evidence="5" id="KW-0997">Cell inner membrane</keyword>
<dbReference type="InterPro" id="IPR002523">
    <property type="entry name" value="MgTranspt_CorA/ZnTranspt_ZntB"/>
</dbReference>
<evidence type="ECO:0000256" key="11">
    <source>
        <dbReference type="SAM" id="Phobius"/>
    </source>
</evidence>
<comment type="caution">
    <text evidence="12">The sequence shown here is derived from an EMBL/GenBank/DDBJ whole genome shotgun (WGS) entry which is preliminary data.</text>
</comment>
<dbReference type="Proteomes" id="UP001169862">
    <property type="component" value="Unassembled WGS sequence"/>
</dbReference>
<evidence type="ECO:0000256" key="3">
    <source>
        <dbReference type="ARBA" id="ARBA00022448"/>
    </source>
</evidence>
<evidence type="ECO:0000256" key="10">
    <source>
        <dbReference type="ARBA" id="ARBA00023136"/>
    </source>
</evidence>
<keyword evidence="3" id="KW-0813">Transport</keyword>
<dbReference type="RefSeq" id="WP_075170898.1">
    <property type="nucleotide sequence ID" value="NZ_CAXHZV010000005.1"/>
</dbReference>
<name>A0AAW7XIB2_9GAMM</name>
<evidence type="ECO:0000313" key="12">
    <source>
        <dbReference type="EMBL" id="MDO6453880.1"/>
    </source>
</evidence>
<dbReference type="AlphaFoldDB" id="A0AAW7XIB2"/>
<keyword evidence="7" id="KW-0862">Zinc</keyword>
<feature type="transmembrane region" description="Helical" evidence="11">
    <location>
        <begin position="291"/>
        <end position="312"/>
    </location>
</feature>
<dbReference type="InterPro" id="IPR045863">
    <property type="entry name" value="CorA_TM1_TM2"/>
</dbReference>
<evidence type="ECO:0000256" key="2">
    <source>
        <dbReference type="ARBA" id="ARBA00009765"/>
    </source>
</evidence>
<comment type="subcellular location">
    <subcellularLocation>
        <location evidence="1">Cell membrane</location>
        <topology evidence="1">Multi-pass membrane protein</topology>
    </subcellularLocation>
</comment>
<dbReference type="PANTHER" id="PTHR46494:SF3">
    <property type="entry name" value="ZINC TRANSPORT PROTEIN ZNTB"/>
    <property type="match status" value="1"/>
</dbReference>
<keyword evidence="4" id="KW-1003">Cell membrane</keyword>
<evidence type="ECO:0000313" key="13">
    <source>
        <dbReference type="Proteomes" id="UP001169862"/>
    </source>
</evidence>
<organism evidence="12 13">
    <name type="scientific">Neptunomonas phycophila</name>
    <dbReference type="NCBI Taxonomy" id="1572645"/>
    <lineage>
        <taxon>Bacteria</taxon>
        <taxon>Pseudomonadati</taxon>
        <taxon>Pseudomonadota</taxon>
        <taxon>Gammaproteobacteria</taxon>
        <taxon>Oceanospirillales</taxon>
        <taxon>Oceanospirillaceae</taxon>
        <taxon>Neptunomonas</taxon>
    </lineage>
</organism>
<gene>
    <name evidence="12" type="ORF">Q4490_09905</name>
</gene>
<keyword evidence="6 11" id="KW-0812">Transmembrane</keyword>
<protein>
    <submittedName>
        <fullName evidence="12">Zinc transporter ZntB</fullName>
    </submittedName>
</protein>
<dbReference type="PANTHER" id="PTHR46494">
    <property type="entry name" value="CORA FAMILY METAL ION TRANSPORTER (EUROFUNG)"/>
    <property type="match status" value="1"/>
</dbReference>
<dbReference type="GO" id="GO:0015095">
    <property type="term" value="F:magnesium ion transmembrane transporter activity"/>
    <property type="evidence" value="ECO:0007669"/>
    <property type="project" value="TreeGrafter"/>
</dbReference>
<dbReference type="GO" id="GO:0050897">
    <property type="term" value="F:cobalt ion binding"/>
    <property type="evidence" value="ECO:0007669"/>
    <property type="project" value="TreeGrafter"/>
</dbReference>
<dbReference type="CDD" id="cd12833">
    <property type="entry name" value="ZntB-like_1"/>
    <property type="match status" value="1"/>
</dbReference>
<feature type="transmembrane region" description="Helical" evidence="11">
    <location>
        <begin position="257"/>
        <end position="279"/>
    </location>
</feature>
<sequence>MEGLIHAFDLDGLGGVTPSPYPFERNHCAQWIHLNFDNPGAKQWLRNESQIDPIVVEALLAEESRPRFNQYDNGVLLILRGVNLNPDEDPEDMVSIRIWLEEGRIISTRRRVLLSVQDTVKRLEEGKGPRDSGELITTLCQRLTGRVADFVDRVDDQVTSIEDRVVDQPKQEHRKQVADLKRQIIALRRYLLPEQEAFDGIIESDSPLLSEHDRRVVEEINERLMRKLDQLESVSERISVIIEQLVSYTTDLLNQRMYLLSIISAVFLPLGFLTGLLGVNIGGIPGTESPWAFTYFVAGLTAISALMLWYFYRNRWM</sequence>
<evidence type="ECO:0000256" key="7">
    <source>
        <dbReference type="ARBA" id="ARBA00022833"/>
    </source>
</evidence>
<reference evidence="12" key="1">
    <citation type="submission" date="2023-07" db="EMBL/GenBank/DDBJ databases">
        <title>Genome content predicts the carbon catabolic preferences of heterotrophic bacteria.</title>
        <authorList>
            <person name="Gralka M."/>
        </authorList>
    </citation>
    <scope>NUCLEOTIDE SEQUENCE</scope>
    <source>
        <strain evidence="12">I2M16</strain>
    </source>
</reference>
<dbReference type="Pfam" id="PF01544">
    <property type="entry name" value="CorA"/>
    <property type="match status" value="1"/>
</dbReference>
<keyword evidence="10 11" id="KW-0472">Membrane</keyword>
<evidence type="ECO:0000256" key="8">
    <source>
        <dbReference type="ARBA" id="ARBA00022989"/>
    </source>
</evidence>
<comment type="similarity">
    <text evidence="2">Belongs to the CorA metal ion transporter (MIT) (TC 1.A.35) family.</text>
</comment>
<evidence type="ECO:0000256" key="1">
    <source>
        <dbReference type="ARBA" id="ARBA00004651"/>
    </source>
</evidence>
<dbReference type="GeneID" id="89454766"/>